<dbReference type="Pfam" id="PF07603">
    <property type="entry name" value="Lcl_C"/>
    <property type="match status" value="1"/>
</dbReference>
<name>A0ABV7VPP7_9GAMM</name>
<feature type="signal peptide" evidence="1">
    <location>
        <begin position="1"/>
        <end position="23"/>
    </location>
</feature>
<feature type="domain" description="Lcl C-terminal" evidence="2">
    <location>
        <begin position="206"/>
        <end position="394"/>
    </location>
</feature>
<dbReference type="SUPFAM" id="SSF49265">
    <property type="entry name" value="Fibronectin type III"/>
    <property type="match status" value="1"/>
</dbReference>
<dbReference type="InterPro" id="IPR013783">
    <property type="entry name" value="Ig-like_fold"/>
</dbReference>
<dbReference type="InterPro" id="IPR011460">
    <property type="entry name" value="Lcl_C"/>
</dbReference>
<gene>
    <name evidence="3" type="ORF">ACFOMG_03910</name>
</gene>
<dbReference type="Gene3D" id="2.60.40.10">
    <property type="entry name" value="Immunoglobulins"/>
    <property type="match status" value="1"/>
</dbReference>
<evidence type="ECO:0000259" key="2">
    <source>
        <dbReference type="Pfam" id="PF07603"/>
    </source>
</evidence>
<organism evidence="3 4">
    <name type="scientific">Bacterioplanoides pacificum</name>
    <dbReference type="NCBI Taxonomy" id="1171596"/>
    <lineage>
        <taxon>Bacteria</taxon>
        <taxon>Pseudomonadati</taxon>
        <taxon>Pseudomonadota</taxon>
        <taxon>Gammaproteobacteria</taxon>
        <taxon>Oceanospirillales</taxon>
        <taxon>Oceanospirillaceae</taxon>
        <taxon>Bacterioplanoides</taxon>
    </lineage>
</organism>
<dbReference type="InterPro" id="IPR036116">
    <property type="entry name" value="FN3_sf"/>
</dbReference>
<evidence type="ECO:0000313" key="4">
    <source>
        <dbReference type="Proteomes" id="UP001595722"/>
    </source>
</evidence>
<evidence type="ECO:0000313" key="3">
    <source>
        <dbReference type="EMBL" id="MFC3679255.1"/>
    </source>
</evidence>
<sequence length="397" mass="43603">MMKIKSAALFLSVLILQGCPLQSDNQTDNFDPSGLVAQPRQLSLSARANTSSVTLNWTAPVAAQQFTLYRARESITALNDLNNIAALADGQAMAVTGNQHQLDGLENGRYYYFLLTARTADQQILRSPQVEVLIRNQSIAFQSAVNDSGRLTPDSAVSYCHPQHQDCGAGRDATHNDNSDGYAGFSFTRLNHLGEEVADAAQPWSCVRDNVTGLVWEVKTDHVQPQQRQLTDKRWIYSYYDQQFVDADGSDGPLNGPLGGSDGIFAGYADRGINSGGDHCGNSQKICTSQQYVQDINALKLCGFSDWRLPRFVELYSLKILQQQAAEIDTDYFPHTQQRYLTSDFSLAPKGNGQSDSHGQDVIVAGSHGLLTVSFNGAEQSWKSRHYGSLRLVRGGQ</sequence>
<dbReference type="EMBL" id="JBHRYB010000003">
    <property type="protein sequence ID" value="MFC3679255.1"/>
    <property type="molecule type" value="Genomic_DNA"/>
</dbReference>
<dbReference type="InterPro" id="IPR003961">
    <property type="entry name" value="FN3_dom"/>
</dbReference>
<protein>
    <submittedName>
        <fullName evidence="3">DUF1566 domain-containing protein</fullName>
    </submittedName>
</protein>
<reference evidence="4" key="1">
    <citation type="journal article" date="2019" name="Int. J. Syst. Evol. Microbiol.">
        <title>The Global Catalogue of Microorganisms (GCM) 10K type strain sequencing project: providing services to taxonomists for standard genome sequencing and annotation.</title>
        <authorList>
            <consortium name="The Broad Institute Genomics Platform"/>
            <consortium name="The Broad Institute Genome Sequencing Center for Infectious Disease"/>
            <person name="Wu L."/>
            <person name="Ma J."/>
        </authorList>
    </citation>
    <scope>NUCLEOTIDE SEQUENCE [LARGE SCALE GENOMIC DNA]</scope>
    <source>
        <strain evidence="4">KCTC 42424</strain>
    </source>
</reference>
<dbReference type="PROSITE" id="PS51257">
    <property type="entry name" value="PROKAR_LIPOPROTEIN"/>
    <property type="match status" value="1"/>
</dbReference>
<dbReference type="CDD" id="cd00063">
    <property type="entry name" value="FN3"/>
    <property type="match status" value="1"/>
</dbReference>
<keyword evidence="1" id="KW-0732">Signal</keyword>
<dbReference type="Proteomes" id="UP001595722">
    <property type="component" value="Unassembled WGS sequence"/>
</dbReference>
<dbReference type="RefSeq" id="WP_376864911.1">
    <property type="nucleotide sequence ID" value="NZ_JBHRYB010000003.1"/>
</dbReference>
<proteinExistence type="predicted"/>
<keyword evidence="4" id="KW-1185">Reference proteome</keyword>
<evidence type="ECO:0000256" key="1">
    <source>
        <dbReference type="SAM" id="SignalP"/>
    </source>
</evidence>
<feature type="chain" id="PRO_5047106386" evidence="1">
    <location>
        <begin position="24"/>
        <end position="397"/>
    </location>
</feature>
<accession>A0ABV7VPP7</accession>
<comment type="caution">
    <text evidence="3">The sequence shown here is derived from an EMBL/GenBank/DDBJ whole genome shotgun (WGS) entry which is preliminary data.</text>
</comment>